<reference evidence="9 10" key="1">
    <citation type="journal article" date="2011" name="J. Bacteriol.">
        <title>Complete Genome Sequence of Alicyclobacillus acidocaldarius Strain Tc-4-1.</title>
        <authorList>
            <person name="Chen Y."/>
            <person name="He Y."/>
            <person name="Zhang B."/>
            <person name="Yang J."/>
            <person name="Li W."/>
            <person name="Dong Z."/>
            <person name="Hu S."/>
        </authorList>
    </citation>
    <scope>NUCLEOTIDE SEQUENCE [LARGE SCALE GENOMIC DNA]</scope>
    <source>
        <strain evidence="9 10">Tc-4-1</strain>
    </source>
</reference>
<feature type="transmembrane region" description="Helical" evidence="7">
    <location>
        <begin position="97"/>
        <end position="118"/>
    </location>
</feature>
<keyword evidence="2 7" id="KW-0813">Transport</keyword>
<dbReference type="SUPFAM" id="SSF161098">
    <property type="entry name" value="MetI-like"/>
    <property type="match status" value="1"/>
</dbReference>
<dbReference type="Gene3D" id="1.10.3720.10">
    <property type="entry name" value="MetI-like"/>
    <property type="match status" value="1"/>
</dbReference>
<dbReference type="HOGENOM" id="CLU_016047_0_2_9"/>
<feature type="transmembrane region" description="Helical" evidence="7">
    <location>
        <begin position="179"/>
        <end position="203"/>
    </location>
</feature>
<feature type="transmembrane region" description="Helical" evidence="7">
    <location>
        <begin position="33"/>
        <end position="59"/>
    </location>
</feature>
<reference evidence="10" key="2">
    <citation type="submission" date="2011-06" db="EMBL/GenBank/DDBJ databases">
        <title>The complete genome sequence of Alicyclobacillus acidocaldarius sp. Tc-4-1.</title>
        <authorList>
            <person name="Chen Y."/>
            <person name="He Y."/>
            <person name="Dong Z."/>
            <person name="Hu S."/>
        </authorList>
    </citation>
    <scope>NUCLEOTIDE SEQUENCE [LARGE SCALE GENOMIC DNA]</scope>
    <source>
        <strain evidence="10">Tc-4-1</strain>
    </source>
</reference>
<dbReference type="Pfam" id="PF00528">
    <property type="entry name" value="BPD_transp_1"/>
    <property type="match status" value="1"/>
</dbReference>
<accession>F8IIB6</accession>
<keyword evidence="4 7" id="KW-0812">Transmembrane</keyword>
<feature type="transmembrane region" description="Helical" evidence="7">
    <location>
        <begin position="228"/>
        <end position="249"/>
    </location>
</feature>
<dbReference type="Proteomes" id="UP000000292">
    <property type="component" value="Chromosome"/>
</dbReference>
<sequence length="317" mass="34661">MERRAIVAKAAEAVIAERIEERRFARSRVSLQLTGVAMMAPALLFLLAFVFVPMGYAVYLSLYQSTLYTPQPVFAGFANYAHLLAAPDFWQAASNTVWLAVGMMALSLPAALLLAVLLNQRIRGQAIFRTAIFGPYVIPLVSSGLIFSLLFSTDGGPVNLALQRLGLAPVNWLGQGRTALLSVLILTAWQFTGYYAIIFLAGLQSVPTSLMEACQVDGGGRWQVFRHVTLRALGPSLFFAVVICLIQTFQTFDQVYVMTGGGPDGATTTFAYYIFEKGFQAFNIGESSAASVILILVLACLSYLQMRLGRRWVVEES</sequence>
<dbReference type="InterPro" id="IPR000515">
    <property type="entry name" value="MetI-like"/>
</dbReference>
<feature type="domain" description="ABC transmembrane type-1" evidence="8">
    <location>
        <begin position="93"/>
        <end position="305"/>
    </location>
</feature>
<dbReference type="GO" id="GO:0055085">
    <property type="term" value="P:transmembrane transport"/>
    <property type="evidence" value="ECO:0007669"/>
    <property type="project" value="InterPro"/>
</dbReference>
<evidence type="ECO:0000256" key="4">
    <source>
        <dbReference type="ARBA" id="ARBA00022692"/>
    </source>
</evidence>
<organism evidence="9 10">
    <name type="scientific">Alicyclobacillus acidocaldarius (strain Tc-4-1)</name>
    <name type="common">Bacillus acidocaldarius</name>
    <dbReference type="NCBI Taxonomy" id="1048834"/>
    <lineage>
        <taxon>Bacteria</taxon>
        <taxon>Bacillati</taxon>
        <taxon>Bacillota</taxon>
        <taxon>Bacilli</taxon>
        <taxon>Bacillales</taxon>
        <taxon>Alicyclobacillaceae</taxon>
        <taxon>Alicyclobacillus</taxon>
    </lineage>
</organism>
<dbReference type="KEGG" id="aad:TC41_0097"/>
<dbReference type="InterPro" id="IPR051393">
    <property type="entry name" value="ABC_transporter_permease"/>
</dbReference>
<proteinExistence type="inferred from homology"/>
<dbReference type="CDD" id="cd06261">
    <property type="entry name" value="TM_PBP2"/>
    <property type="match status" value="1"/>
</dbReference>
<keyword evidence="5 7" id="KW-1133">Transmembrane helix</keyword>
<dbReference type="PANTHER" id="PTHR30193">
    <property type="entry name" value="ABC TRANSPORTER PERMEASE PROTEIN"/>
    <property type="match status" value="1"/>
</dbReference>
<keyword evidence="3" id="KW-1003">Cell membrane</keyword>
<evidence type="ECO:0000256" key="6">
    <source>
        <dbReference type="ARBA" id="ARBA00023136"/>
    </source>
</evidence>
<dbReference type="AlphaFoldDB" id="F8IIB6"/>
<dbReference type="eggNOG" id="COG1175">
    <property type="taxonomic scope" value="Bacteria"/>
</dbReference>
<dbReference type="GO" id="GO:0005886">
    <property type="term" value="C:plasma membrane"/>
    <property type="evidence" value="ECO:0007669"/>
    <property type="project" value="UniProtKB-SubCell"/>
</dbReference>
<feature type="transmembrane region" description="Helical" evidence="7">
    <location>
        <begin position="287"/>
        <end position="304"/>
    </location>
</feature>
<gene>
    <name evidence="9" type="ordered locus">TC41_0097</name>
</gene>
<evidence type="ECO:0000256" key="1">
    <source>
        <dbReference type="ARBA" id="ARBA00004651"/>
    </source>
</evidence>
<dbReference type="PATRIC" id="fig|1048834.4.peg.88"/>
<comment type="similarity">
    <text evidence="7">Belongs to the binding-protein-dependent transport system permease family.</text>
</comment>
<dbReference type="PANTHER" id="PTHR30193:SF37">
    <property type="entry name" value="INNER MEMBRANE ABC TRANSPORTER PERMEASE PROTEIN YCJO"/>
    <property type="match status" value="1"/>
</dbReference>
<name>F8IIB6_ALIAT</name>
<comment type="subcellular location">
    <subcellularLocation>
        <location evidence="1 7">Cell membrane</location>
        <topology evidence="1 7">Multi-pass membrane protein</topology>
    </subcellularLocation>
</comment>
<evidence type="ECO:0000256" key="7">
    <source>
        <dbReference type="RuleBase" id="RU363032"/>
    </source>
</evidence>
<protein>
    <submittedName>
        <fullName evidence="9">Binding-protein-dependent transport systems inner membrane component</fullName>
    </submittedName>
</protein>
<evidence type="ECO:0000256" key="2">
    <source>
        <dbReference type="ARBA" id="ARBA00022448"/>
    </source>
</evidence>
<dbReference type="PROSITE" id="PS50928">
    <property type="entry name" value="ABC_TM1"/>
    <property type="match status" value="1"/>
</dbReference>
<dbReference type="EMBL" id="CP002902">
    <property type="protein sequence ID" value="AEJ42075.1"/>
    <property type="molecule type" value="Genomic_DNA"/>
</dbReference>
<evidence type="ECO:0000313" key="10">
    <source>
        <dbReference type="Proteomes" id="UP000000292"/>
    </source>
</evidence>
<dbReference type="STRING" id="1048834.TC41_0097"/>
<evidence type="ECO:0000313" key="9">
    <source>
        <dbReference type="EMBL" id="AEJ42075.1"/>
    </source>
</evidence>
<feature type="transmembrane region" description="Helical" evidence="7">
    <location>
        <begin position="130"/>
        <end position="151"/>
    </location>
</feature>
<dbReference type="InterPro" id="IPR035906">
    <property type="entry name" value="MetI-like_sf"/>
</dbReference>
<evidence type="ECO:0000256" key="3">
    <source>
        <dbReference type="ARBA" id="ARBA00022475"/>
    </source>
</evidence>
<keyword evidence="6 7" id="KW-0472">Membrane</keyword>
<evidence type="ECO:0000259" key="8">
    <source>
        <dbReference type="PROSITE" id="PS50928"/>
    </source>
</evidence>
<evidence type="ECO:0000256" key="5">
    <source>
        <dbReference type="ARBA" id="ARBA00022989"/>
    </source>
</evidence>